<dbReference type="EMBL" id="MPUH01000633">
    <property type="protein sequence ID" value="OMJ76404.1"/>
    <property type="molecule type" value="Genomic_DNA"/>
</dbReference>
<organism evidence="4 5">
    <name type="scientific">Stentor coeruleus</name>
    <dbReference type="NCBI Taxonomy" id="5963"/>
    <lineage>
        <taxon>Eukaryota</taxon>
        <taxon>Sar</taxon>
        <taxon>Alveolata</taxon>
        <taxon>Ciliophora</taxon>
        <taxon>Postciliodesmatophora</taxon>
        <taxon>Heterotrichea</taxon>
        <taxon>Heterotrichida</taxon>
        <taxon>Stentoridae</taxon>
        <taxon>Stentor</taxon>
    </lineage>
</organism>
<evidence type="ECO:0000259" key="3">
    <source>
        <dbReference type="PROSITE" id="PS50157"/>
    </source>
</evidence>
<evidence type="ECO:0000313" key="5">
    <source>
        <dbReference type="Proteomes" id="UP000187209"/>
    </source>
</evidence>
<reference evidence="4 5" key="1">
    <citation type="submission" date="2016-11" db="EMBL/GenBank/DDBJ databases">
        <title>The macronuclear genome of Stentor coeruleus: a giant cell with tiny introns.</title>
        <authorList>
            <person name="Slabodnick M."/>
            <person name="Ruby J.G."/>
            <person name="Reiff S.B."/>
            <person name="Swart E.C."/>
            <person name="Gosai S."/>
            <person name="Prabakaran S."/>
            <person name="Witkowska E."/>
            <person name="Larue G.E."/>
            <person name="Fisher S."/>
            <person name="Freeman R.M."/>
            <person name="Gunawardena J."/>
            <person name="Chu W."/>
            <person name="Stover N.A."/>
            <person name="Gregory B.D."/>
            <person name="Nowacki M."/>
            <person name="Derisi J."/>
            <person name="Roy S.W."/>
            <person name="Marshall W.F."/>
            <person name="Sood P."/>
        </authorList>
    </citation>
    <scope>NUCLEOTIDE SEQUENCE [LARGE SCALE GENOMIC DNA]</scope>
    <source>
        <strain evidence="4">WM001</strain>
    </source>
</reference>
<protein>
    <recommendedName>
        <fullName evidence="3">C2H2-type domain-containing protein</fullName>
    </recommendedName>
</protein>
<dbReference type="AlphaFoldDB" id="A0A1R2BI54"/>
<keyword evidence="1" id="KW-0863">Zinc-finger</keyword>
<name>A0A1R2BI54_9CILI</name>
<dbReference type="InterPro" id="IPR036236">
    <property type="entry name" value="Znf_C2H2_sf"/>
</dbReference>
<keyword evidence="1" id="KW-0479">Metal-binding</keyword>
<dbReference type="Proteomes" id="UP000187209">
    <property type="component" value="Unassembled WGS sequence"/>
</dbReference>
<dbReference type="PROSITE" id="PS00028">
    <property type="entry name" value="ZINC_FINGER_C2H2_1"/>
    <property type="match status" value="1"/>
</dbReference>
<evidence type="ECO:0000256" key="2">
    <source>
        <dbReference type="SAM" id="Coils"/>
    </source>
</evidence>
<keyword evidence="2" id="KW-0175">Coiled coil</keyword>
<keyword evidence="1" id="KW-0862">Zinc</keyword>
<dbReference type="Gene3D" id="3.30.160.60">
    <property type="entry name" value="Classic Zinc Finger"/>
    <property type="match status" value="1"/>
</dbReference>
<feature type="coiled-coil region" evidence="2">
    <location>
        <begin position="32"/>
        <end position="59"/>
    </location>
</feature>
<dbReference type="GO" id="GO:0008270">
    <property type="term" value="F:zinc ion binding"/>
    <property type="evidence" value="ECO:0007669"/>
    <property type="project" value="UniProtKB-KW"/>
</dbReference>
<keyword evidence="5" id="KW-1185">Reference proteome</keyword>
<gene>
    <name evidence="4" type="ORF">SteCoe_24236</name>
</gene>
<dbReference type="SMART" id="SM00355">
    <property type="entry name" value="ZnF_C2H2"/>
    <property type="match status" value="1"/>
</dbReference>
<evidence type="ECO:0000313" key="4">
    <source>
        <dbReference type="EMBL" id="OMJ76404.1"/>
    </source>
</evidence>
<sequence>MEDFVSRTRQNSDISDEKIDAYNEYCKLIVYNRLLSDRLKEVTSERDKLKQKYEILQDTFPNGKHKRFRRNAGQIKRIFKCPTCEKSYGSEASLKNHIKFKHSSYNLQSPHE</sequence>
<dbReference type="SUPFAM" id="SSF57667">
    <property type="entry name" value="beta-beta-alpha zinc fingers"/>
    <property type="match status" value="1"/>
</dbReference>
<proteinExistence type="predicted"/>
<accession>A0A1R2BI54</accession>
<feature type="domain" description="C2H2-type" evidence="3">
    <location>
        <begin position="79"/>
        <end position="107"/>
    </location>
</feature>
<dbReference type="OrthoDB" id="21530at2759"/>
<evidence type="ECO:0000256" key="1">
    <source>
        <dbReference type="PROSITE-ProRule" id="PRU00042"/>
    </source>
</evidence>
<comment type="caution">
    <text evidence="4">The sequence shown here is derived from an EMBL/GenBank/DDBJ whole genome shotgun (WGS) entry which is preliminary data.</text>
</comment>
<dbReference type="PROSITE" id="PS50157">
    <property type="entry name" value="ZINC_FINGER_C2H2_2"/>
    <property type="match status" value="1"/>
</dbReference>
<dbReference type="InterPro" id="IPR013087">
    <property type="entry name" value="Znf_C2H2_type"/>
</dbReference>